<dbReference type="Proteomes" id="UP000037747">
    <property type="component" value="Unassembled WGS sequence"/>
</dbReference>
<comment type="caution">
    <text evidence="2">The sequence shown here is derived from an EMBL/GenBank/DDBJ whole genome shotgun (WGS) entry which is preliminary data.</text>
</comment>
<proteinExistence type="predicted"/>
<sequence>MGQQTLGGDDITLLRKRYLQRVTEALPEAAAEAGDWPIHQDHCFARVVLDTLFQGVWYDHIDGTPAYEQLSIEELREAIEIAERMLKGGKRTVEALNRQSLEWRGQ</sequence>
<keyword evidence="3" id="KW-1185">Reference proteome</keyword>
<keyword evidence="1" id="KW-0175">Coiled coil</keyword>
<reference evidence="2 3" key="1">
    <citation type="submission" date="2015-08" db="EMBL/GenBank/DDBJ databases">
        <title>Genomes of Isolates from Cabo Rojo, PR.</title>
        <authorList>
            <person name="Sanchez-Nieves R.L."/>
            <person name="Montalvo-Rodriguez R."/>
        </authorList>
    </citation>
    <scope>NUCLEOTIDE SEQUENCE [LARGE SCALE GENOMIC DNA]</scope>
    <source>
        <strain evidence="2 3">5</strain>
    </source>
</reference>
<feature type="coiled-coil region" evidence="1">
    <location>
        <begin position="72"/>
        <end position="99"/>
    </location>
</feature>
<dbReference type="AlphaFoldDB" id="A0A0N0BRV1"/>
<protein>
    <submittedName>
        <fullName evidence="2">Uncharacterized protein</fullName>
    </submittedName>
</protein>
<dbReference type="EMBL" id="LIST01000001">
    <property type="protein sequence ID" value="KOX97354.1"/>
    <property type="molecule type" value="Genomic_DNA"/>
</dbReference>
<organism evidence="2 3">
    <name type="scientific">Halorubrum tropicale</name>
    <dbReference type="NCBI Taxonomy" id="1765655"/>
    <lineage>
        <taxon>Archaea</taxon>
        <taxon>Methanobacteriati</taxon>
        <taxon>Methanobacteriota</taxon>
        <taxon>Stenosarchaea group</taxon>
        <taxon>Halobacteria</taxon>
        <taxon>Halobacteriales</taxon>
        <taxon>Haloferacaceae</taxon>
        <taxon>Halorubrum</taxon>
    </lineage>
</organism>
<name>A0A0N0BRV1_9EURY</name>
<dbReference type="OrthoDB" id="234257at2157"/>
<dbReference type="STRING" id="1765655.AMR74_00100"/>
<accession>A0A0N0BRV1</accession>
<evidence type="ECO:0000256" key="1">
    <source>
        <dbReference type="SAM" id="Coils"/>
    </source>
</evidence>
<dbReference type="PATRIC" id="fig|1705389.3.peg.242"/>
<gene>
    <name evidence="2" type="ORF">AMR74_00100</name>
</gene>
<evidence type="ECO:0000313" key="2">
    <source>
        <dbReference type="EMBL" id="KOX97354.1"/>
    </source>
</evidence>
<evidence type="ECO:0000313" key="3">
    <source>
        <dbReference type="Proteomes" id="UP000037747"/>
    </source>
</evidence>
<dbReference type="RefSeq" id="WP_053770056.1">
    <property type="nucleotide sequence ID" value="NZ_LIST01000001.1"/>
</dbReference>